<comment type="caution">
    <text evidence="1">The sequence shown here is derived from an EMBL/GenBank/DDBJ whole genome shotgun (WGS) entry which is preliminary data.</text>
</comment>
<organism evidence="1 2">
    <name type="scientific">Streptomyces xiangluensis</name>
    <dbReference type="NCBI Taxonomy" id="2665720"/>
    <lineage>
        <taxon>Bacteria</taxon>
        <taxon>Bacillati</taxon>
        <taxon>Actinomycetota</taxon>
        <taxon>Actinomycetes</taxon>
        <taxon>Kitasatosporales</taxon>
        <taxon>Streptomycetaceae</taxon>
        <taxon>Streptomyces</taxon>
    </lineage>
</organism>
<accession>A0ABV8YL31</accession>
<dbReference type="Proteomes" id="UP001596012">
    <property type="component" value="Unassembled WGS sequence"/>
</dbReference>
<dbReference type="EMBL" id="JBHSFG010000028">
    <property type="protein sequence ID" value="MFC4465982.1"/>
    <property type="molecule type" value="Genomic_DNA"/>
</dbReference>
<evidence type="ECO:0000313" key="1">
    <source>
        <dbReference type="EMBL" id="MFC4465982.1"/>
    </source>
</evidence>
<reference evidence="2" key="1">
    <citation type="journal article" date="2019" name="Int. J. Syst. Evol. Microbiol.">
        <title>The Global Catalogue of Microorganisms (GCM) 10K type strain sequencing project: providing services to taxonomists for standard genome sequencing and annotation.</title>
        <authorList>
            <consortium name="The Broad Institute Genomics Platform"/>
            <consortium name="The Broad Institute Genome Sequencing Center for Infectious Disease"/>
            <person name="Wu L."/>
            <person name="Ma J."/>
        </authorList>
    </citation>
    <scope>NUCLEOTIDE SEQUENCE [LARGE SCALE GENOMIC DNA]</scope>
    <source>
        <strain evidence="2">DT43</strain>
    </source>
</reference>
<dbReference type="RefSeq" id="WP_386342399.1">
    <property type="nucleotide sequence ID" value="NZ_JBHSFG010000028.1"/>
</dbReference>
<proteinExistence type="predicted"/>
<gene>
    <name evidence="1" type="ORF">ACFPH6_15855</name>
</gene>
<keyword evidence="2" id="KW-1185">Reference proteome</keyword>
<protein>
    <submittedName>
        <fullName evidence="1">Uncharacterized protein</fullName>
    </submittedName>
</protein>
<name>A0ABV8YL31_9ACTN</name>
<sequence length="119" mass="13399">MSSRLRLGVALEPHGLAGTAAGQRLPAPPVRDRLGDQQAPAALRRCPQLWTTAATGMRRLLECVAQALDDGIIDIWGEWQPVADDEAFLDWREPEADGEVIWDIEVIWDMEEMNRRYGF</sequence>
<evidence type="ECO:0000313" key="2">
    <source>
        <dbReference type="Proteomes" id="UP001596012"/>
    </source>
</evidence>